<evidence type="ECO:0000256" key="1">
    <source>
        <dbReference type="SAM" id="MobiDB-lite"/>
    </source>
</evidence>
<keyword evidence="3" id="KW-1185">Reference proteome</keyword>
<protein>
    <submittedName>
        <fullName evidence="2">Uu.00g066410.m01.CDS01</fullName>
    </submittedName>
</protein>
<evidence type="ECO:0000313" key="2">
    <source>
        <dbReference type="EMBL" id="CAJ2511016.1"/>
    </source>
</evidence>
<comment type="caution">
    <text evidence="2">The sequence shown here is derived from an EMBL/GenBank/DDBJ whole genome shotgun (WGS) entry which is preliminary data.</text>
</comment>
<dbReference type="AlphaFoldDB" id="A0AAI8YNE2"/>
<feature type="compositionally biased region" description="Basic and acidic residues" evidence="1">
    <location>
        <begin position="103"/>
        <end position="120"/>
    </location>
</feature>
<gene>
    <name evidence="2" type="ORF">KHLLAP_LOCUS11484</name>
</gene>
<proteinExistence type="predicted"/>
<reference evidence="2" key="1">
    <citation type="submission" date="2023-10" db="EMBL/GenBank/DDBJ databases">
        <authorList>
            <person name="Hackl T."/>
        </authorList>
    </citation>
    <scope>NUCLEOTIDE SEQUENCE</scope>
</reference>
<accession>A0AAI8YNE2</accession>
<dbReference type="Proteomes" id="UP001295740">
    <property type="component" value="Unassembled WGS sequence"/>
</dbReference>
<organism evidence="2 3">
    <name type="scientific">Anthostomella pinea</name>
    <dbReference type="NCBI Taxonomy" id="933095"/>
    <lineage>
        <taxon>Eukaryota</taxon>
        <taxon>Fungi</taxon>
        <taxon>Dikarya</taxon>
        <taxon>Ascomycota</taxon>
        <taxon>Pezizomycotina</taxon>
        <taxon>Sordariomycetes</taxon>
        <taxon>Xylariomycetidae</taxon>
        <taxon>Xylariales</taxon>
        <taxon>Xylariaceae</taxon>
        <taxon>Anthostomella</taxon>
    </lineage>
</organism>
<evidence type="ECO:0000313" key="3">
    <source>
        <dbReference type="Proteomes" id="UP001295740"/>
    </source>
</evidence>
<name>A0AAI8YNE2_9PEZI</name>
<dbReference type="EMBL" id="CAUWAG010000018">
    <property type="protein sequence ID" value="CAJ2511016.1"/>
    <property type="molecule type" value="Genomic_DNA"/>
</dbReference>
<feature type="region of interest" description="Disordered" evidence="1">
    <location>
        <begin position="94"/>
        <end position="120"/>
    </location>
</feature>
<sequence length="150" mass="16405">MEGSPPIQEQVQLYTAQSSALGLFANECSGFGGHNGSGNMASLLATSEAQKQFIATLQQCVSHMREDITEKTFDALQTSEIVVVDVVQQIVDHSSVDAQQPDDGSKQGKKSREAVAKELRSDDVQALKREAIHLLRRLVPGRAREDRERG</sequence>